<dbReference type="RefSeq" id="WP_108910612.1">
    <property type="nucleotide sequence ID" value="NZ_CP021886.1"/>
</dbReference>
<dbReference type="Pfam" id="PF13274">
    <property type="entry name" value="SocA_Panacea"/>
    <property type="match status" value="1"/>
</dbReference>
<gene>
    <name evidence="2" type="ORF">CDV25_02355</name>
</gene>
<name>A0A2U8FCJ7_9HELI</name>
<dbReference type="OrthoDB" id="9799173at2"/>
<dbReference type="Proteomes" id="UP000244890">
    <property type="component" value="Chromosome"/>
</dbReference>
<dbReference type="KEGG" id="had:CDV25_02355"/>
<protein>
    <recommendedName>
        <fullName evidence="1">Antitoxin SocA-like Panacea domain-containing protein</fullName>
    </recommendedName>
</protein>
<dbReference type="AlphaFoldDB" id="A0A2U8FCJ7"/>
<evidence type="ECO:0000313" key="3">
    <source>
        <dbReference type="Proteomes" id="UP000244890"/>
    </source>
</evidence>
<evidence type="ECO:0000313" key="2">
    <source>
        <dbReference type="EMBL" id="AWI33728.1"/>
    </source>
</evidence>
<accession>A0A2U8FCJ7</accession>
<sequence>MEAMEIAKYFLFLARNREAGNTISNLKIQKMLYYAQGYSLCLFEKPLFSDRIEAWKHGPVVKTIYKQFKKYGLDSISFDELSNFNTDSIANNKEIQELLVFIFNKYGSMSA</sequence>
<evidence type="ECO:0000259" key="1">
    <source>
        <dbReference type="Pfam" id="PF13274"/>
    </source>
</evidence>
<feature type="domain" description="Antitoxin SocA-like Panacea" evidence="1">
    <location>
        <begin position="28"/>
        <end position="110"/>
    </location>
</feature>
<reference evidence="2 3" key="1">
    <citation type="submission" date="2017-06" db="EMBL/GenBank/DDBJ databases">
        <title>Complete genome of Helicobacter apodemus.</title>
        <authorList>
            <person name="Cho S."/>
        </authorList>
    </citation>
    <scope>NUCLEOTIDE SEQUENCE [LARGE SCALE GENOMIC DNA]</scope>
    <source>
        <strain evidence="3">SNUVETPUB-15-01</strain>
    </source>
</reference>
<dbReference type="InterPro" id="IPR025272">
    <property type="entry name" value="SocA_Panacea"/>
</dbReference>
<organism evidence="2 3">
    <name type="scientific">Helicobacter apodemus</name>
    <dbReference type="NCBI Taxonomy" id="135569"/>
    <lineage>
        <taxon>Bacteria</taxon>
        <taxon>Pseudomonadati</taxon>
        <taxon>Campylobacterota</taxon>
        <taxon>Epsilonproteobacteria</taxon>
        <taxon>Campylobacterales</taxon>
        <taxon>Helicobacteraceae</taxon>
        <taxon>Helicobacter</taxon>
    </lineage>
</organism>
<dbReference type="EMBL" id="CP021886">
    <property type="protein sequence ID" value="AWI33728.1"/>
    <property type="molecule type" value="Genomic_DNA"/>
</dbReference>
<proteinExistence type="predicted"/>